<evidence type="ECO:0000256" key="6">
    <source>
        <dbReference type="SAM" id="MobiDB-lite"/>
    </source>
</evidence>
<comment type="caution">
    <text evidence="9">The sequence shown here is derived from an EMBL/GenBank/DDBJ whole genome shotgun (WGS) entry which is preliminary data.</text>
</comment>
<feature type="transmembrane region" description="Helical" evidence="7">
    <location>
        <begin position="186"/>
        <end position="203"/>
    </location>
</feature>
<dbReference type="InterPro" id="IPR009688">
    <property type="entry name" value="FAM210A/B-like_dom"/>
</dbReference>
<keyword evidence="3 7" id="KW-1133">Transmembrane helix</keyword>
<dbReference type="PANTHER" id="PTHR21377">
    <property type="entry name" value="PROTEIN FAM210B, MITOCHONDRIAL"/>
    <property type="match status" value="1"/>
</dbReference>
<protein>
    <recommendedName>
        <fullName evidence="8">DUF1279 domain-containing protein</fullName>
    </recommendedName>
</protein>
<feature type="region of interest" description="Disordered" evidence="6">
    <location>
        <begin position="246"/>
        <end position="266"/>
    </location>
</feature>
<dbReference type="GO" id="GO:0016020">
    <property type="term" value="C:membrane"/>
    <property type="evidence" value="ECO:0007669"/>
    <property type="project" value="UniProtKB-SubCell"/>
</dbReference>
<dbReference type="AlphaFoldDB" id="A0A368FBP8"/>
<evidence type="ECO:0000256" key="2">
    <source>
        <dbReference type="ARBA" id="ARBA00022692"/>
    </source>
</evidence>
<name>A0A368FBP8_ANCCA</name>
<proteinExistence type="predicted"/>
<evidence type="ECO:0000256" key="4">
    <source>
        <dbReference type="ARBA" id="ARBA00023054"/>
    </source>
</evidence>
<sequence>MLLFWRCTRSSSLPLLKLGQSSLPISRLGQASTILSYNRACYYSPHKWSSTFHRTSAALHTSSSRLSDEKEKERSRWPFHMTMTEAQKEEKKQKIKEMKEEEEPKSLFGKIKYYLKRYWYIAVPAHMVSSTLWFGGLYALVHLGVDVVAFLRFLHVPAVVIEKIENVPPSAGAVVVALLLYKVATPLRYTTTLVLIQAAFWTLRRMGKLRTAREVEFKMRTEYEKNKLKYGRKLYRFRHLGVRDVSRKSSQGQIRRDSSDQPDRKD</sequence>
<dbReference type="EMBL" id="JOJR01001864">
    <property type="protein sequence ID" value="RCN29601.1"/>
    <property type="molecule type" value="Genomic_DNA"/>
</dbReference>
<evidence type="ECO:0000313" key="9">
    <source>
        <dbReference type="EMBL" id="RCN29601.1"/>
    </source>
</evidence>
<evidence type="ECO:0000256" key="7">
    <source>
        <dbReference type="SAM" id="Phobius"/>
    </source>
</evidence>
<evidence type="ECO:0000256" key="3">
    <source>
        <dbReference type="ARBA" id="ARBA00022989"/>
    </source>
</evidence>
<dbReference type="OrthoDB" id="5874039at2759"/>
<keyword evidence="2 7" id="KW-0812">Transmembrane</keyword>
<reference evidence="9 10" key="1">
    <citation type="submission" date="2014-10" db="EMBL/GenBank/DDBJ databases">
        <title>Draft genome of the hookworm Ancylostoma caninum.</title>
        <authorList>
            <person name="Mitreva M."/>
        </authorList>
    </citation>
    <scope>NUCLEOTIDE SEQUENCE [LARGE SCALE GENOMIC DNA]</scope>
    <source>
        <strain evidence="9 10">Baltimore</strain>
    </source>
</reference>
<dbReference type="InterPro" id="IPR045866">
    <property type="entry name" value="FAM210A/B-like"/>
</dbReference>
<keyword evidence="4" id="KW-0175">Coiled coil</keyword>
<organism evidence="9 10">
    <name type="scientific">Ancylostoma caninum</name>
    <name type="common">Dog hookworm</name>
    <dbReference type="NCBI Taxonomy" id="29170"/>
    <lineage>
        <taxon>Eukaryota</taxon>
        <taxon>Metazoa</taxon>
        <taxon>Ecdysozoa</taxon>
        <taxon>Nematoda</taxon>
        <taxon>Chromadorea</taxon>
        <taxon>Rhabditida</taxon>
        <taxon>Rhabditina</taxon>
        <taxon>Rhabditomorpha</taxon>
        <taxon>Strongyloidea</taxon>
        <taxon>Ancylostomatidae</taxon>
        <taxon>Ancylostomatinae</taxon>
        <taxon>Ancylostoma</taxon>
    </lineage>
</organism>
<feature type="domain" description="DUF1279" evidence="8">
    <location>
        <begin position="110"/>
        <end position="197"/>
    </location>
</feature>
<accession>A0A368FBP8</accession>
<dbReference type="Proteomes" id="UP000252519">
    <property type="component" value="Unassembled WGS sequence"/>
</dbReference>
<evidence type="ECO:0000256" key="1">
    <source>
        <dbReference type="ARBA" id="ARBA00004167"/>
    </source>
</evidence>
<evidence type="ECO:0000313" key="10">
    <source>
        <dbReference type="Proteomes" id="UP000252519"/>
    </source>
</evidence>
<comment type="subcellular location">
    <subcellularLocation>
        <location evidence="1">Membrane</location>
        <topology evidence="1">Single-pass membrane protein</topology>
    </subcellularLocation>
</comment>
<evidence type="ECO:0000256" key="5">
    <source>
        <dbReference type="ARBA" id="ARBA00023136"/>
    </source>
</evidence>
<keyword evidence="5 7" id="KW-0472">Membrane</keyword>
<dbReference type="Pfam" id="PF06916">
    <property type="entry name" value="FAM210A-B_dom"/>
    <property type="match status" value="1"/>
</dbReference>
<feature type="compositionally biased region" description="Basic and acidic residues" evidence="6">
    <location>
        <begin position="254"/>
        <end position="266"/>
    </location>
</feature>
<dbReference type="GO" id="GO:0005739">
    <property type="term" value="C:mitochondrion"/>
    <property type="evidence" value="ECO:0007669"/>
    <property type="project" value="TreeGrafter"/>
</dbReference>
<gene>
    <name evidence="9" type="ORF">ANCCAN_24637</name>
</gene>
<feature type="transmembrane region" description="Helical" evidence="7">
    <location>
        <begin position="118"/>
        <end position="141"/>
    </location>
</feature>
<evidence type="ECO:0000259" key="8">
    <source>
        <dbReference type="Pfam" id="PF06916"/>
    </source>
</evidence>
<dbReference type="PANTHER" id="PTHR21377:SF1">
    <property type="entry name" value="PROTEIN FAM210A"/>
    <property type="match status" value="1"/>
</dbReference>
<keyword evidence="10" id="KW-1185">Reference proteome</keyword>
<dbReference type="STRING" id="29170.A0A368FBP8"/>